<comment type="function">
    <text evidence="7">This protein is part of the stalk that links CF(0) to CF(1). It either transmits conformational changes from CF(0) to CF(1) or is implicated in proton conduction.</text>
</comment>
<evidence type="ECO:0000256" key="7">
    <source>
        <dbReference type="HAMAP-Rule" id="MF_01416"/>
    </source>
</evidence>
<sequence>MGIKMAGTRAAIRYAKAVLSLATEKQVADAINADMVLISKTIKDNQNLDEVIRNAVVKSEDKKAILSQVFPDANTITQELFKVLDANKRLDLMEAVADKYTDLFDIQNNKESATVTTAVPITEDIELKVLAKIKELSNKAVTVKNIVDESILGGFILRVGDIQYNASVASKLNKLKREFTIN</sequence>
<dbReference type="GO" id="GO:0046933">
    <property type="term" value="F:proton-transporting ATP synthase activity, rotational mechanism"/>
    <property type="evidence" value="ECO:0007669"/>
    <property type="project" value="UniProtKB-UniRule"/>
</dbReference>
<dbReference type="HAMAP" id="MF_01416">
    <property type="entry name" value="ATP_synth_delta_bact"/>
    <property type="match status" value="1"/>
</dbReference>
<evidence type="ECO:0000256" key="1">
    <source>
        <dbReference type="ARBA" id="ARBA00004370"/>
    </source>
</evidence>
<dbReference type="GO" id="GO:0005886">
    <property type="term" value="C:plasma membrane"/>
    <property type="evidence" value="ECO:0007669"/>
    <property type="project" value="UniProtKB-SubCell"/>
</dbReference>
<keyword evidence="4 7" id="KW-0406">Ion transport</keyword>
<keyword evidence="9" id="KW-1185">Reference proteome</keyword>
<evidence type="ECO:0000313" key="9">
    <source>
        <dbReference type="Proteomes" id="UP000324358"/>
    </source>
</evidence>
<reference evidence="8 9" key="1">
    <citation type="submission" date="2019-08" db="EMBL/GenBank/DDBJ databases">
        <title>Genomes of Antarctic Bizionia species.</title>
        <authorList>
            <person name="Bowman J.P."/>
        </authorList>
    </citation>
    <scope>NUCLEOTIDE SEQUENCE [LARGE SCALE GENOMIC DNA]</scope>
    <source>
        <strain evidence="8 9">APA-1</strain>
    </source>
</reference>
<evidence type="ECO:0000313" key="8">
    <source>
        <dbReference type="EMBL" id="TYB75040.1"/>
    </source>
</evidence>
<organism evidence="8 9">
    <name type="scientific">Bizionia algoritergicola</name>
    <dbReference type="NCBI Taxonomy" id="291187"/>
    <lineage>
        <taxon>Bacteria</taxon>
        <taxon>Pseudomonadati</taxon>
        <taxon>Bacteroidota</taxon>
        <taxon>Flavobacteriia</taxon>
        <taxon>Flavobacteriales</taxon>
        <taxon>Flavobacteriaceae</taxon>
        <taxon>Bizionia</taxon>
    </lineage>
</organism>
<dbReference type="Proteomes" id="UP000324358">
    <property type="component" value="Unassembled WGS sequence"/>
</dbReference>
<evidence type="ECO:0000256" key="6">
    <source>
        <dbReference type="ARBA" id="ARBA00023310"/>
    </source>
</evidence>
<gene>
    <name evidence="7 8" type="primary">atpH</name>
    <name evidence="8" type="ORF">ES675_02590</name>
</gene>
<keyword evidence="3 7" id="KW-0375">Hydrogen ion transport</keyword>
<dbReference type="Gene3D" id="1.10.520.20">
    <property type="entry name" value="N-terminal domain of the delta subunit of the F1F0-ATP synthase"/>
    <property type="match status" value="1"/>
</dbReference>
<accession>A0A5D0R0J0</accession>
<dbReference type="PRINTS" id="PR00125">
    <property type="entry name" value="ATPASEDELTA"/>
</dbReference>
<dbReference type="EMBL" id="VSKL01000001">
    <property type="protein sequence ID" value="TYB75040.1"/>
    <property type="molecule type" value="Genomic_DNA"/>
</dbReference>
<keyword evidence="2 7" id="KW-0813">Transport</keyword>
<comment type="subcellular location">
    <subcellularLocation>
        <location evidence="7">Cell membrane</location>
        <topology evidence="7">Peripheral membrane protein</topology>
    </subcellularLocation>
    <subcellularLocation>
        <location evidence="1">Membrane</location>
    </subcellularLocation>
</comment>
<keyword evidence="7" id="KW-0139">CF(1)</keyword>
<dbReference type="PANTHER" id="PTHR11910">
    <property type="entry name" value="ATP SYNTHASE DELTA CHAIN"/>
    <property type="match status" value="1"/>
</dbReference>
<dbReference type="OrthoDB" id="9802471at2"/>
<evidence type="ECO:0000256" key="4">
    <source>
        <dbReference type="ARBA" id="ARBA00023065"/>
    </source>
</evidence>
<dbReference type="InterPro" id="IPR000711">
    <property type="entry name" value="ATPase_OSCP/dsu"/>
</dbReference>
<keyword evidence="5 7" id="KW-0472">Membrane</keyword>
<evidence type="ECO:0000256" key="3">
    <source>
        <dbReference type="ARBA" id="ARBA00022781"/>
    </source>
</evidence>
<dbReference type="GO" id="GO:0045259">
    <property type="term" value="C:proton-transporting ATP synthase complex"/>
    <property type="evidence" value="ECO:0007669"/>
    <property type="project" value="UniProtKB-KW"/>
</dbReference>
<comment type="similarity">
    <text evidence="7">Belongs to the ATPase delta chain family.</text>
</comment>
<evidence type="ECO:0000256" key="2">
    <source>
        <dbReference type="ARBA" id="ARBA00022448"/>
    </source>
</evidence>
<dbReference type="InterPro" id="IPR026015">
    <property type="entry name" value="ATP_synth_OSCP/delta_N_sf"/>
</dbReference>
<name>A0A5D0R0J0_9FLAO</name>
<dbReference type="SUPFAM" id="SSF47928">
    <property type="entry name" value="N-terminal domain of the delta subunit of the F1F0-ATP synthase"/>
    <property type="match status" value="1"/>
</dbReference>
<dbReference type="NCBIfam" id="TIGR01145">
    <property type="entry name" value="ATP_synt_delta"/>
    <property type="match status" value="1"/>
</dbReference>
<comment type="caution">
    <text evidence="8">The sequence shown here is derived from an EMBL/GenBank/DDBJ whole genome shotgun (WGS) entry which is preliminary data.</text>
</comment>
<keyword evidence="6 7" id="KW-0066">ATP synthesis</keyword>
<dbReference type="InterPro" id="IPR020781">
    <property type="entry name" value="ATPase_OSCP/d_CS"/>
</dbReference>
<dbReference type="Pfam" id="PF00213">
    <property type="entry name" value="OSCP"/>
    <property type="match status" value="1"/>
</dbReference>
<comment type="function">
    <text evidence="7">F(1)F(0) ATP synthase produces ATP from ADP in the presence of a proton or sodium gradient. F-type ATPases consist of two structural domains, F(1) containing the extramembraneous catalytic core and F(0) containing the membrane proton channel, linked together by a central stalk and a peripheral stalk. During catalysis, ATP synthesis in the catalytic domain of F(1) is coupled via a rotary mechanism of the central stalk subunits to proton translocation.</text>
</comment>
<dbReference type="AlphaFoldDB" id="A0A5D0R0J0"/>
<keyword evidence="7" id="KW-1003">Cell membrane</keyword>
<protein>
    <recommendedName>
        <fullName evidence="7">ATP synthase subunit delta</fullName>
    </recommendedName>
    <alternativeName>
        <fullName evidence="7">ATP synthase F(1) sector subunit delta</fullName>
    </alternativeName>
    <alternativeName>
        <fullName evidence="7">F-type ATPase subunit delta</fullName>
        <shortName evidence="7">F-ATPase subunit delta</shortName>
    </alternativeName>
</protein>
<evidence type="ECO:0000256" key="5">
    <source>
        <dbReference type="ARBA" id="ARBA00023136"/>
    </source>
</evidence>
<proteinExistence type="inferred from homology"/>
<dbReference type="PROSITE" id="PS00389">
    <property type="entry name" value="ATPASE_DELTA"/>
    <property type="match status" value="1"/>
</dbReference>